<comment type="subcellular location">
    <subcellularLocation>
        <location evidence="1">Cytoplasm</location>
        <location evidence="1">Cytoskeleton</location>
    </subcellularLocation>
</comment>
<protein>
    <recommendedName>
        <fullName evidence="8">Arp2/3 complex 41 kDa subunit</fullName>
    </recommendedName>
    <alternativeName>
        <fullName evidence="9">p41-ARC</fullName>
    </alternativeName>
</protein>
<name>A0AAD1XIX8_EUPCR</name>
<evidence type="ECO:0000256" key="8">
    <source>
        <dbReference type="ARBA" id="ARBA00041244"/>
    </source>
</evidence>
<sequence>MTDKVTAISFNKDGSQVAICTGEKEILIYETKGSKKFADWEQIHILKEHTQKAAVIDWNHETGLILTGSYDRSIFVWKYSDEHAKYLPQMVNMDEKLAILDAKWNRQGTKFVVGTSSKRIYVGTYSAKHGWWATGEIKKEHKSSVLAVEFSPNGRVIASVSFDGTCKILSAYMKDVDEEETKTPFGDVTTFGECLAKFKCQFWLNHVTWSPSGDSICYASHDGTLNFCDVSSGEKGKIFKYTHKGLPFSKGRFIGDDKFLAVGYDKAPFLFKKSADKWSLDKVLDKGFDKFKDFSAKVGSKDFFALREVESDIKIDDKFKMKERDTKHENTIQYLVPYGSGELCTCDDNGNIFFWKV</sequence>
<keyword evidence="5" id="KW-0677">Repeat</keyword>
<dbReference type="Gene3D" id="2.130.10.10">
    <property type="entry name" value="YVTN repeat-like/Quinoprotein amine dehydrogenase"/>
    <property type="match status" value="1"/>
</dbReference>
<comment type="similarity">
    <text evidence="2">Belongs to the WD repeat ARPC1 family.</text>
</comment>
<evidence type="ECO:0000256" key="9">
    <source>
        <dbReference type="ARBA" id="ARBA00041789"/>
    </source>
</evidence>
<evidence type="ECO:0000313" key="12">
    <source>
        <dbReference type="Proteomes" id="UP001295684"/>
    </source>
</evidence>
<gene>
    <name evidence="11" type="ORF">ECRASSUSDP1_LOCUS14900</name>
</gene>
<reference evidence="11" key="1">
    <citation type="submission" date="2023-07" db="EMBL/GenBank/DDBJ databases">
        <authorList>
            <consortium name="AG Swart"/>
            <person name="Singh M."/>
            <person name="Singh A."/>
            <person name="Seah K."/>
            <person name="Emmerich C."/>
        </authorList>
    </citation>
    <scope>NUCLEOTIDE SEQUENCE</scope>
    <source>
        <strain evidence="11">DP1</strain>
    </source>
</reference>
<keyword evidence="4 10" id="KW-0853">WD repeat</keyword>
<dbReference type="EMBL" id="CAMPGE010014906">
    <property type="protein sequence ID" value="CAI2373554.1"/>
    <property type="molecule type" value="Genomic_DNA"/>
</dbReference>
<comment type="caution">
    <text evidence="11">The sequence shown here is derived from an EMBL/GenBank/DDBJ whole genome shotgun (WGS) entry which is preliminary data.</text>
</comment>
<dbReference type="InterPro" id="IPR001680">
    <property type="entry name" value="WD40_rpt"/>
</dbReference>
<dbReference type="GO" id="GO:0051015">
    <property type="term" value="F:actin filament binding"/>
    <property type="evidence" value="ECO:0007669"/>
    <property type="project" value="TreeGrafter"/>
</dbReference>
<feature type="repeat" description="WD" evidence="10">
    <location>
        <begin position="138"/>
        <end position="168"/>
    </location>
</feature>
<dbReference type="Proteomes" id="UP001295684">
    <property type="component" value="Unassembled WGS sequence"/>
</dbReference>
<evidence type="ECO:0000256" key="6">
    <source>
        <dbReference type="ARBA" id="ARBA00023203"/>
    </source>
</evidence>
<dbReference type="InterPro" id="IPR036322">
    <property type="entry name" value="WD40_repeat_dom_sf"/>
</dbReference>
<dbReference type="SMART" id="SM00320">
    <property type="entry name" value="WD40"/>
    <property type="match status" value="5"/>
</dbReference>
<dbReference type="GO" id="GO:0034314">
    <property type="term" value="P:Arp2/3 complex-mediated actin nucleation"/>
    <property type="evidence" value="ECO:0007669"/>
    <property type="project" value="InterPro"/>
</dbReference>
<evidence type="ECO:0000313" key="11">
    <source>
        <dbReference type="EMBL" id="CAI2373554.1"/>
    </source>
</evidence>
<dbReference type="InterPro" id="IPR017383">
    <property type="entry name" value="ARPC1"/>
</dbReference>
<evidence type="ECO:0000256" key="3">
    <source>
        <dbReference type="ARBA" id="ARBA00022490"/>
    </source>
</evidence>
<evidence type="ECO:0000256" key="1">
    <source>
        <dbReference type="ARBA" id="ARBA00004245"/>
    </source>
</evidence>
<organism evidence="11 12">
    <name type="scientific">Euplotes crassus</name>
    <dbReference type="NCBI Taxonomy" id="5936"/>
    <lineage>
        <taxon>Eukaryota</taxon>
        <taxon>Sar</taxon>
        <taxon>Alveolata</taxon>
        <taxon>Ciliophora</taxon>
        <taxon>Intramacronucleata</taxon>
        <taxon>Spirotrichea</taxon>
        <taxon>Hypotrichia</taxon>
        <taxon>Euplotida</taxon>
        <taxon>Euplotidae</taxon>
        <taxon>Moneuplotes</taxon>
    </lineage>
</organism>
<dbReference type="AlphaFoldDB" id="A0AAD1XIX8"/>
<dbReference type="PROSITE" id="PS50082">
    <property type="entry name" value="WD_REPEATS_2"/>
    <property type="match status" value="2"/>
</dbReference>
<keyword evidence="7" id="KW-0206">Cytoskeleton</keyword>
<dbReference type="PANTHER" id="PTHR10709">
    <property type="entry name" value="ACTIN-RELATED PROTEIN 2/3 COMPLEX SUBUNIT 1"/>
    <property type="match status" value="1"/>
</dbReference>
<proteinExistence type="inferred from homology"/>
<keyword evidence="12" id="KW-1185">Reference proteome</keyword>
<dbReference type="Pfam" id="PF00400">
    <property type="entry name" value="WD40"/>
    <property type="match status" value="3"/>
</dbReference>
<feature type="repeat" description="WD" evidence="10">
    <location>
        <begin position="46"/>
        <end position="87"/>
    </location>
</feature>
<dbReference type="InterPro" id="IPR015943">
    <property type="entry name" value="WD40/YVTN_repeat-like_dom_sf"/>
</dbReference>
<dbReference type="SUPFAM" id="SSF50978">
    <property type="entry name" value="WD40 repeat-like"/>
    <property type="match status" value="1"/>
</dbReference>
<dbReference type="GO" id="GO:0005885">
    <property type="term" value="C:Arp2/3 protein complex"/>
    <property type="evidence" value="ECO:0007669"/>
    <property type="project" value="InterPro"/>
</dbReference>
<accession>A0AAD1XIX8</accession>
<evidence type="ECO:0000256" key="5">
    <source>
        <dbReference type="ARBA" id="ARBA00022737"/>
    </source>
</evidence>
<evidence type="ECO:0000256" key="7">
    <source>
        <dbReference type="ARBA" id="ARBA00023212"/>
    </source>
</evidence>
<dbReference type="PROSITE" id="PS50294">
    <property type="entry name" value="WD_REPEATS_REGION"/>
    <property type="match status" value="1"/>
</dbReference>
<keyword evidence="6" id="KW-0009">Actin-binding</keyword>
<evidence type="ECO:0000256" key="10">
    <source>
        <dbReference type="PROSITE-ProRule" id="PRU00221"/>
    </source>
</evidence>
<keyword evidence="3" id="KW-0963">Cytoplasm</keyword>
<evidence type="ECO:0000256" key="4">
    <source>
        <dbReference type="ARBA" id="ARBA00022574"/>
    </source>
</evidence>
<dbReference type="PANTHER" id="PTHR10709:SF2">
    <property type="entry name" value="ACTIN-RELATED PROTEIN 2_3 COMPLEX SUBUNIT"/>
    <property type="match status" value="1"/>
</dbReference>
<evidence type="ECO:0000256" key="2">
    <source>
        <dbReference type="ARBA" id="ARBA00006260"/>
    </source>
</evidence>